<dbReference type="AlphaFoldDB" id="A0A016SRB1"/>
<dbReference type="EMBL" id="JARK01001525">
    <property type="protein sequence ID" value="EYB92864.1"/>
    <property type="molecule type" value="Genomic_DNA"/>
</dbReference>
<accession>A0A016SRB1</accession>
<protein>
    <submittedName>
        <fullName evidence="1">Uncharacterized protein</fullName>
    </submittedName>
</protein>
<gene>
    <name evidence="1" type="primary">Acey_s0189.g1198</name>
    <name evidence="1" type="ORF">Y032_0189g1198</name>
</gene>
<keyword evidence="2" id="KW-1185">Reference proteome</keyword>
<proteinExistence type="predicted"/>
<name>A0A016SRB1_9BILA</name>
<evidence type="ECO:0000313" key="2">
    <source>
        <dbReference type="Proteomes" id="UP000024635"/>
    </source>
</evidence>
<dbReference type="Proteomes" id="UP000024635">
    <property type="component" value="Unassembled WGS sequence"/>
</dbReference>
<sequence length="107" mass="11954">MVEKRRRDEVGSHTKLTLSFPCSAQHGFTVSTNLSHATPFQVMLAFASMRKGLLMTVHTLSESALFPRWIHTCPLRPTDSTPRVNRGSVAGRNFRVRQFTVDPGTLA</sequence>
<evidence type="ECO:0000313" key="1">
    <source>
        <dbReference type="EMBL" id="EYB92864.1"/>
    </source>
</evidence>
<reference evidence="2" key="1">
    <citation type="journal article" date="2015" name="Nat. Genet.">
        <title>The genome and transcriptome of the zoonotic hookworm Ancylostoma ceylanicum identify infection-specific gene families.</title>
        <authorList>
            <person name="Schwarz E.M."/>
            <person name="Hu Y."/>
            <person name="Antoshechkin I."/>
            <person name="Miller M.M."/>
            <person name="Sternberg P.W."/>
            <person name="Aroian R.V."/>
        </authorList>
    </citation>
    <scope>NUCLEOTIDE SEQUENCE</scope>
    <source>
        <strain evidence="2">HY135</strain>
    </source>
</reference>
<organism evidence="1 2">
    <name type="scientific">Ancylostoma ceylanicum</name>
    <dbReference type="NCBI Taxonomy" id="53326"/>
    <lineage>
        <taxon>Eukaryota</taxon>
        <taxon>Metazoa</taxon>
        <taxon>Ecdysozoa</taxon>
        <taxon>Nematoda</taxon>
        <taxon>Chromadorea</taxon>
        <taxon>Rhabditida</taxon>
        <taxon>Rhabditina</taxon>
        <taxon>Rhabditomorpha</taxon>
        <taxon>Strongyloidea</taxon>
        <taxon>Ancylostomatidae</taxon>
        <taxon>Ancylostomatinae</taxon>
        <taxon>Ancylostoma</taxon>
    </lineage>
</organism>
<comment type="caution">
    <text evidence="1">The sequence shown here is derived from an EMBL/GenBank/DDBJ whole genome shotgun (WGS) entry which is preliminary data.</text>
</comment>